<dbReference type="PROSITE" id="PS51721">
    <property type="entry name" value="G_CP"/>
    <property type="match status" value="1"/>
</dbReference>
<keyword evidence="3" id="KW-0694">RNA-binding</keyword>
<keyword evidence="3" id="KW-0479">Metal-binding</keyword>
<sequence length="299" mass="32391">MSARQIGTVIAAFGRQYAVRLADGSQLLCVPRAKKSEVACGDRVELAMASADQGVIEKISERASLFYRADQWKEKLIAANVSQVVVVVATEPGFSDELITRCLVAADAQDIPALIVLNKCDITAGLESARRQLETFVKAGHDVLELSAKGDVEALRARLAGHVSLLVGQSGMGKSTITNALIPEADARTREISAVLDSGKHTTTHARLYPLPGGGELIDSPGLQSFGLAHLTKNEIECGFLEIRALLGTCRFRDCSHIKEPDCAIRAARDGGQFNERRYATLLQILDEHEVARKHNLEH</sequence>
<reference evidence="6 7" key="1">
    <citation type="submission" date="2020-06" db="EMBL/GenBank/DDBJ databases">
        <title>Draft genome of Uliginosibacterium sp. IMCC34675.</title>
        <authorList>
            <person name="Song J."/>
        </authorList>
    </citation>
    <scope>NUCLEOTIDE SEQUENCE [LARGE SCALE GENOMIC DNA]</scope>
    <source>
        <strain evidence="6 7">IMCC34675</strain>
    </source>
</reference>
<keyword evidence="3" id="KW-0378">Hydrolase</keyword>
<feature type="binding site" evidence="3">
    <location>
        <position position="250"/>
    </location>
    <ligand>
        <name>Zn(2+)</name>
        <dbReference type="ChEBI" id="CHEBI:29105"/>
    </ligand>
</feature>
<dbReference type="PANTHER" id="PTHR32120:SF11">
    <property type="entry name" value="SMALL RIBOSOMAL SUBUNIT BIOGENESIS GTPASE RSGA 1, MITOCHONDRIAL-RELATED"/>
    <property type="match status" value="1"/>
</dbReference>
<evidence type="ECO:0000313" key="7">
    <source>
        <dbReference type="Proteomes" id="UP000778523"/>
    </source>
</evidence>
<dbReference type="SUPFAM" id="SSF50249">
    <property type="entry name" value="Nucleic acid-binding proteins"/>
    <property type="match status" value="1"/>
</dbReference>
<dbReference type="CDD" id="cd01854">
    <property type="entry name" value="YjeQ_EngC"/>
    <property type="match status" value="1"/>
</dbReference>
<feature type="binding site" evidence="3">
    <location>
        <position position="257"/>
    </location>
    <ligand>
        <name>Zn(2+)</name>
        <dbReference type="ChEBI" id="CHEBI:29105"/>
    </ligand>
</feature>
<keyword evidence="2 3" id="KW-0342">GTP-binding</keyword>
<feature type="domain" description="EngC GTPase" evidence="4">
    <location>
        <begin position="79"/>
        <end position="224"/>
    </location>
</feature>
<dbReference type="Gene3D" id="1.10.40.50">
    <property type="entry name" value="Probable gtpase engc, domain 3"/>
    <property type="match status" value="1"/>
</dbReference>
<evidence type="ECO:0000313" key="6">
    <source>
        <dbReference type="EMBL" id="NSL57021.1"/>
    </source>
</evidence>
<evidence type="ECO:0000256" key="2">
    <source>
        <dbReference type="ARBA" id="ARBA00023134"/>
    </source>
</evidence>
<dbReference type="EC" id="3.6.1.-" evidence="3"/>
<feature type="binding site" evidence="3">
    <location>
        <position position="255"/>
    </location>
    <ligand>
        <name>Zn(2+)</name>
        <dbReference type="ChEBI" id="CHEBI:29105"/>
    </ligand>
</feature>
<keyword evidence="3" id="KW-0862">Zinc</keyword>
<evidence type="ECO:0000259" key="5">
    <source>
        <dbReference type="PROSITE" id="PS51721"/>
    </source>
</evidence>
<accession>A0ABX2IJQ1</accession>
<keyword evidence="3" id="KW-0699">rRNA-binding</keyword>
<dbReference type="SUPFAM" id="SSF52540">
    <property type="entry name" value="P-loop containing nucleoside triphosphate hydrolases"/>
    <property type="match status" value="1"/>
</dbReference>
<comment type="subcellular location">
    <subcellularLocation>
        <location evidence="3">Cytoplasm</location>
    </subcellularLocation>
</comment>
<organism evidence="6 7">
    <name type="scientific">Uliginosibacterium aquaticum</name>
    <dbReference type="NCBI Taxonomy" id="2731212"/>
    <lineage>
        <taxon>Bacteria</taxon>
        <taxon>Pseudomonadati</taxon>
        <taxon>Pseudomonadota</taxon>
        <taxon>Betaproteobacteria</taxon>
        <taxon>Rhodocyclales</taxon>
        <taxon>Zoogloeaceae</taxon>
        <taxon>Uliginosibacterium</taxon>
    </lineage>
</organism>
<gene>
    <name evidence="3 6" type="primary">rsgA</name>
    <name evidence="6" type="ORF">HJ583_018470</name>
</gene>
<protein>
    <recommendedName>
        <fullName evidence="3">Small ribosomal subunit biogenesis GTPase RsgA</fullName>
        <ecNumber evidence="3">3.6.1.-</ecNumber>
    </recommendedName>
</protein>
<feature type="binding site" evidence="3">
    <location>
        <begin position="118"/>
        <end position="121"/>
    </location>
    <ligand>
        <name>GTP</name>
        <dbReference type="ChEBI" id="CHEBI:37565"/>
    </ligand>
</feature>
<dbReference type="Gene3D" id="2.40.50.140">
    <property type="entry name" value="Nucleic acid-binding proteins"/>
    <property type="match status" value="1"/>
</dbReference>
<evidence type="ECO:0000256" key="3">
    <source>
        <dbReference type="HAMAP-Rule" id="MF_01820"/>
    </source>
</evidence>
<comment type="subunit">
    <text evidence="3">Monomer. Associates with 30S ribosomal subunit, binds 16S rRNA.</text>
</comment>
<dbReference type="InterPro" id="IPR030378">
    <property type="entry name" value="G_CP_dom"/>
</dbReference>
<dbReference type="InterPro" id="IPR004881">
    <property type="entry name" value="Ribosome_biogen_GTPase_RsgA"/>
</dbReference>
<comment type="function">
    <text evidence="3">One of several proteins that assist in the late maturation steps of the functional core of the 30S ribosomal subunit. Helps release RbfA from mature subunits. May play a role in the assembly of ribosomal proteins into the subunit. Circularly permuted GTPase that catalyzes slow GTP hydrolysis, GTPase activity is stimulated by the 30S ribosomal subunit.</text>
</comment>
<feature type="domain" description="CP-type G" evidence="5">
    <location>
        <begin position="73"/>
        <end position="226"/>
    </location>
</feature>
<dbReference type="Proteomes" id="UP000778523">
    <property type="component" value="Unassembled WGS sequence"/>
</dbReference>
<dbReference type="InterPro" id="IPR027417">
    <property type="entry name" value="P-loop_NTPase"/>
</dbReference>
<comment type="caution">
    <text evidence="6">The sequence shown here is derived from an EMBL/GenBank/DDBJ whole genome shotgun (WGS) entry which is preliminary data.</text>
</comment>
<dbReference type="Gene3D" id="3.40.50.300">
    <property type="entry name" value="P-loop containing nucleotide triphosphate hydrolases"/>
    <property type="match status" value="1"/>
</dbReference>
<comment type="similarity">
    <text evidence="3">Belongs to the TRAFAC class YlqF/YawG GTPase family. RsgA subfamily.</text>
</comment>
<dbReference type="NCBIfam" id="TIGR00157">
    <property type="entry name" value="ribosome small subunit-dependent GTPase A"/>
    <property type="match status" value="1"/>
</dbReference>
<dbReference type="EMBL" id="JABCSC020000007">
    <property type="protein sequence ID" value="NSL57021.1"/>
    <property type="molecule type" value="Genomic_DNA"/>
</dbReference>
<dbReference type="Pfam" id="PF03193">
    <property type="entry name" value="RsgA_GTPase"/>
    <property type="match status" value="1"/>
</dbReference>
<dbReference type="RefSeq" id="WP_170023289.1">
    <property type="nucleotide sequence ID" value="NZ_JABCSC020000007.1"/>
</dbReference>
<dbReference type="InterPro" id="IPR010914">
    <property type="entry name" value="RsgA_GTPase_dom"/>
</dbReference>
<name>A0ABX2IJQ1_9RHOO</name>
<dbReference type="PROSITE" id="PS50936">
    <property type="entry name" value="ENGC_GTPASE"/>
    <property type="match status" value="1"/>
</dbReference>
<feature type="binding site" evidence="3">
    <location>
        <begin position="168"/>
        <end position="176"/>
    </location>
    <ligand>
        <name>GTP</name>
        <dbReference type="ChEBI" id="CHEBI:37565"/>
    </ligand>
</feature>
<evidence type="ECO:0000259" key="4">
    <source>
        <dbReference type="PROSITE" id="PS50936"/>
    </source>
</evidence>
<keyword evidence="1 3" id="KW-0547">Nucleotide-binding</keyword>
<keyword evidence="3" id="KW-0690">Ribosome biogenesis</keyword>
<feature type="binding site" evidence="3">
    <location>
        <position position="263"/>
    </location>
    <ligand>
        <name>Zn(2+)</name>
        <dbReference type="ChEBI" id="CHEBI:29105"/>
    </ligand>
</feature>
<dbReference type="HAMAP" id="MF_01820">
    <property type="entry name" value="GTPase_RsgA"/>
    <property type="match status" value="1"/>
</dbReference>
<keyword evidence="3" id="KW-0963">Cytoplasm</keyword>
<dbReference type="InterPro" id="IPR012340">
    <property type="entry name" value="NA-bd_OB-fold"/>
</dbReference>
<keyword evidence="7" id="KW-1185">Reference proteome</keyword>
<evidence type="ECO:0000256" key="1">
    <source>
        <dbReference type="ARBA" id="ARBA00022741"/>
    </source>
</evidence>
<dbReference type="PANTHER" id="PTHR32120">
    <property type="entry name" value="SMALL RIBOSOMAL SUBUNIT BIOGENESIS GTPASE RSGA"/>
    <property type="match status" value="1"/>
</dbReference>
<proteinExistence type="inferred from homology"/>
<comment type="cofactor">
    <cofactor evidence="3">
        <name>Zn(2+)</name>
        <dbReference type="ChEBI" id="CHEBI:29105"/>
    </cofactor>
    <text evidence="3">Binds 1 zinc ion per subunit.</text>
</comment>